<proteinExistence type="inferred from homology"/>
<comment type="subcellular location">
    <subcellularLocation>
        <location evidence="1 7">Cell outer membrane</location>
        <topology evidence="1 7">Multi-pass membrane protein</topology>
    </subcellularLocation>
</comment>
<keyword evidence="3 7" id="KW-1134">Transmembrane beta strand</keyword>
<keyword evidence="4 7" id="KW-0812">Transmembrane</keyword>
<dbReference type="InterPro" id="IPR012910">
    <property type="entry name" value="Plug_dom"/>
</dbReference>
<keyword evidence="10" id="KW-1185">Reference proteome</keyword>
<dbReference type="GO" id="GO:0009279">
    <property type="term" value="C:cell outer membrane"/>
    <property type="evidence" value="ECO:0007669"/>
    <property type="project" value="UniProtKB-SubCell"/>
</dbReference>
<comment type="similarity">
    <text evidence="7">Belongs to the TonB-dependent receptor family.</text>
</comment>
<dbReference type="SUPFAM" id="SSF56935">
    <property type="entry name" value="Porins"/>
    <property type="match status" value="1"/>
</dbReference>
<evidence type="ECO:0000259" key="8">
    <source>
        <dbReference type="Pfam" id="PF07715"/>
    </source>
</evidence>
<dbReference type="PROSITE" id="PS52016">
    <property type="entry name" value="TONB_DEPENDENT_REC_3"/>
    <property type="match status" value="1"/>
</dbReference>
<dbReference type="InterPro" id="IPR037066">
    <property type="entry name" value="Plug_dom_sf"/>
</dbReference>
<dbReference type="NCBIfam" id="TIGR04057">
    <property type="entry name" value="SusC_RagA_signa"/>
    <property type="match status" value="1"/>
</dbReference>
<protein>
    <submittedName>
        <fullName evidence="9">TonB-linked outer membrane protein, SusC/RagA family</fullName>
    </submittedName>
</protein>
<evidence type="ECO:0000256" key="5">
    <source>
        <dbReference type="ARBA" id="ARBA00023136"/>
    </source>
</evidence>
<evidence type="ECO:0000256" key="6">
    <source>
        <dbReference type="ARBA" id="ARBA00023237"/>
    </source>
</evidence>
<organism evidence="9 10">
    <name type="scientific">Catalinimonas alkaloidigena</name>
    <dbReference type="NCBI Taxonomy" id="1075417"/>
    <lineage>
        <taxon>Bacteria</taxon>
        <taxon>Pseudomonadati</taxon>
        <taxon>Bacteroidota</taxon>
        <taxon>Cytophagia</taxon>
        <taxon>Cytophagales</taxon>
        <taxon>Catalimonadaceae</taxon>
        <taxon>Catalinimonas</taxon>
    </lineage>
</organism>
<dbReference type="InterPro" id="IPR023997">
    <property type="entry name" value="TonB-dep_OMP_SusC/RagA_CS"/>
</dbReference>
<dbReference type="InterPro" id="IPR036942">
    <property type="entry name" value="Beta-barrel_TonB_sf"/>
</dbReference>
<dbReference type="EMBL" id="FNFO01000001">
    <property type="protein sequence ID" value="SDJ88886.1"/>
    <property type="molecule type" value="Genomic_DNA"/>
</dbReference>
<dbReference type="OrthoDB" id="9768177at2"/>
<keyword evidence="6 7" id="KW-0998">Cell outer membrane</keyword>
<dbReference type="SUPFAM" id="SSF49464">
    <property type="entry name" value="Carboxypeptidase regulatory domain-like"/>
    <property type="match status" value="1"/>
</dbReference>
<evidence type="ECO:0000313" key="9">
    <source>
        <dbReference type="EMBL" id="SDJ88886.1"/>
    </source>
</evidence>
<name>A0A1G8XEN9_9BACT</name>
<dbReference type="Gene3D" id="2.170.130.10">
    <property type="entry name" value="TonB-dependent receptor, plug domain"/>
    <property type="match status" value="1"/>
</dbReference>
<dbReference type="RefSeq" id="WP_089678276.1">
    <property type="nucleotide sequence ID" value="NZ_FNFO01000001.1"/>
</dbReference>
<gene>
    <name evidence="9" type="ORF">SAMN05421823_101342</name>
</gene>
<keyword evidence="5 7" id="KW-0472">Membrane</keyword>
<dbReference type="Pfam" id="PF13715">
    <property type="entry name" value="CarbopepD_reg_2"/>
    <property type="match status" value="1"/>
</dbReference>
<evidence type="ECO:0000256" key="7">
    <source>
        <dbReference type="PROSITE-ProRule" id="PRU01360"/>
    </source>
</evidence>
<evidence type="ECO:0000313" key="10">
    <source>
        <dbReference type="Proteomes" id="UP000198510"/>
    </source>
</evidence>
<keyword evidence="2 7" id="KW-0813">Transport</keyword>
<feature type="domain" description="TonB-dependent receptor plug" evidence="8">
    <location>
        <begin position="270"/>
        <end position="376"/>
    </location>
</feature>
<evidence type="ECO:0000256" key="3">
    <source>
        <dbReference type="ARBA" id="ARBA00022452"/>
    </source>
</evidence>
<evidence type="ECO:0000256" key="1">
    <source>
        <dbReference type="ARBA" id="ARBA00004571"/>
    </source>
</evidence>
<dbReference type="InterPro" id="IPR008969">
    <property type="entry name" value="CarboxyPept-like_regulatory"/>
</dbReference>
<dbReference type="Proteomes" id="UP000198510">
    <property type="component" value="Unassembled WGS sequence"/>
</dbReference>
<dbReference type="Pfam" id="PF07715">
    <property type="entry name" value="Plug"/>
    <property type="match status" value="1"/>
</dbReference>
<evidence type="ECO:0000256" key="2">
    <source>
        <dbReference type="ARBA" id="ARBA00022448"/>
    </source>
</evidence>
<dbReference type="Gene3D" id="2.60.40.1120">
    <property type="entry name" value="Carboxypeptidase-like, regulatory domain"/>
    <property type="match status" value="1"/>
</dbReference>
<dbReference type="InterPro" id="IPR039426">
    <property type="entry name" value="TonB-dep_rcpt-like"/>
</dbReference>
<dbReference type="Gene3D" id="2.40.170.20">
    <property type="entry name" value="TonB-dependent receptor, beta-barrel domain"/>
    <property type="match status" value="1"/>
</dbReference>
<reference evidence="9 10" key="1">
    <citation type="submission" date="2016-10" db="EMBL/GenBank/DDBJ databases">
        <authorList>
            <person name="de Groot N.N."/>
        </authorList>
    </citation>
    <scope>NUCLEOTIDE SEQUENCE [LARGE SCALE GENOMIC DNA]</scope>
    <source>
        <strain evidence="9 10">DSM 25186</strain>
    </source>
</reference>
<dbReference type="InterPro" id="IPR023996">
    <property type="entry name" value="TonB-dep_OMP_SusC/RagA"/>
</dbReference>
<dbReference type="AlphaFoldDB" id="A0A1G8XEN9"/>
<evidence type="ECO:0000256" key="4">
    <source>
        <dbReference type="ARBA" id="ARBA00022692"/>
    </source>
</evidence>
<accession>A0A1G8XEN9</accession>
<sequence>MKTILLTTRRLVGRCVRRKPALLFVSLHILYLSGISALQAQPLSLATAYETAPVRRAQPQVEQRLGPFLERLGEVYNIKFAYGSQLVDDKQVKISPEWLKPGGDKAQLAEILKEILTPLQLAFQEVNAHHIVIFGARSSEQPVEKINRASPGRLAAPLSAPRLAGARSQLVQRLQAYQQTISGQVTDAETQEAIPGVNVVAKGTTQGTITDMEGHYSLTLPDSVTVLVFSSLGYVAQEVAINGRAVLNLSLRTDVQALDEVIIVGASLKEEDLTGAVARVTEKTLEERPVTSLNDALQGRVAGVNIQTNPEPGGNAGIKIRGTNSMQFGGSPIYVVDGVIMERDFNMINLNDIASVNVLKDASSTALYGSRGANGVVVITTKKGRKGEGKITYDGWFGGQSFANASLTLGASDMYELRVDALENATSIGGAYYAAHPGATRQDFINDELLGEGKRWFADYELDSYRNGQSYNWLDAVTRTAYQQNHTLGFSGGSENSAYYLSLGYTDQQGLVKNSGYKRYTGRINADQSIKPWLKIGTNTSFARSEEDLVDGSVFRVASGANPLLPIQSDSLYLAWGNNWDINMENPLRSLRIARDRTKNRIFSNNYLNINPIDGLNFRTSLSTDYIEQEYYEYVPSDLQQALRDSYRGRGIHNLDHVFNFQWDNSLTYEKYFERHTLSALVATSMSRNKFTYTNVTARDFPTDDFGYYNLGAAFDKENFALGSGYSASTLMSYLVRANYDYDSRYYLTMTARYDGSSKFAPGYKWGLFPSLSLAWNLTNEAFLQGQQRLDLLKLRFGYGSVGNQNIPDYTFYSLYNPSYSDGNVSYNSTGMRGTPNLTWEKQVQANVGIDLGFLNNRVQLTADYFNIVNSNLLMRRSLSTLTGYREAIVNIGEMTNRGVEVSLTGLILNQTDVKWSVSANLSADKNKITKLYGDVDAVYSFGGFTGTDIQREGNFFLGQSLNTIYMWEFDRIIQASDMDYVNSLVLPGKTLHPGDILPKDQQAEGEEGHGIIDQDDRVIIGKKDPKFYGGFSTEFSWKGLALNAIFTYSYGAKAVSGYYEGLMSGTGYGAAHRDMLDRWTPTHTDTRIPRATYDNASRFSSGETSWGIQDASYLRLSTLTLSYTLPNALAGRASFSNVRFYVTGTNTLLWTSYKGYDPANGDWYPTAKQLVLGLNFSL</sequence>
<dbReference type="NCBIfam" id="TIGR04056">
    <property type="entry name" value="OMP_RagA_SusC"/>
    <property type="match status" value="1"/>
</dbReference>
<dbReference type="STRING" id="1075417.SAMN05421823_101342"/>